<comment type="caution">
    <text evidence="1">The sequence shown here is derived from an EMBL/GenBank/DDBJ whole genome shotgun (WGS) entry which is preliminary data.</text>
</comment>
<evidence type="ECO:0000313" key="2">
    <source>
        <dbReference type="Proteomes" id="UP000432715"/>
    </source>
</evidence>
<accession>A0A6I0F4T6</accession>
<gene>
    <name evidence="1" type="ORF">F8154_14700</name>
</gene>
<keyword evidence="2" id="KW-1185">Reference proteome</keyword>
<name>A0A6I0F4T6_9FIRM</name>
<protein>
    <submittedName>
        <fullName evidence="1">Uncharacterized protein</fullName>
    </submittedName>
</protein>
<sequence>MKKDIFSDLEELIKKDLLNQGYTEKDLPAKLPERKRELAKALYKMAGESQEEINNGLYTTLDDIKNELIHEDC</sequence>
<dbReference type="AlphaFoldDB" id="A0A6I0F4T6"/>
<organism evidence="1 2">
    <name type="scientific">Alkaliphilus pronyensis</name>
    <dbReference type="NCBI Taxonomy" id="1482732"/>
    <lineage>
        <taxon>Bacteria</taxon>
        <taxon>Bacillati</taxon>
        <taxon>Bacillota</taxon>
        <taxon>Clostridia</taxon>
        <taxon>Peptostreptococcales</taxon>
        <taxon>Natronincolaceae</taxon>
        <taxon>Alkaliphilus</taxon>
    </lineage>
</organism>
<evidence type="ECO:0000313" key="1">
    <source>
        <dbReference type="EMBL" id="KAB3529509.1"/>
    </source>
</evidence>
<dbReference type="EMBL" id="WBZC01000085">
    <property type="protein sequence ID" value="KAB3529509.1"/>
    <property type="molecule type" value="Genomic_DNA"/>
</dbReference>
<reference evidence="1 2" key="1">
    <citation type="submission" date="2019-10" db="EMBL/GenBank/DDBJ databases">
        <title>Alkaliphilus serpentinus sp. nov. and Alkaliphilus pronyensis sp. nov., two novel anaerobic alkaliphilic species isolated from the serpentinized-hosted hydrothermal field of the Prony Bay (New Caledonia).</title>
        <authorList>
            <person name="Postec A."/>
        </authorList>
    </citation>
    <scope>NUCLEOTIDE SEQUENCE [LARGE SCALE GENOMIC DNA]</scope>
    <source>
        <strain evidence="1 2">LacV</strain>
    </source>
</reference>
<dbReference type="Proteomes" id="UP000432715">
    <property type="component" value="Unassembled WGS sequence"/>
</dbReference>
<proteinExistence type="predicted"/>